<dbReference type="Proteomes" id="UP000515211">
    <property type="component" value="Chromosome 9"/>
</dbReference>
<dbReference type="InterPro" id="IPR044824">
    <property type="entry name" value="MAIN-like"/>
</dbReference>
<keyword evidence="1" id="KW-0812">Transmembrane</keyword>
<dbReference type="InterPro" id="IPR019557">
    <property type="entry name" value="AminoTfrase-like_pln_mobile"/>
</dbReference>
<dbReference type="GeneID" id="107466088"/>
<dbReference type="PANTHER" id="PTHR46033:SF8">
    <property type="entry name" value="PROTEIN MAINTENANCE OF MERISTEMS-LIKE"/>
    <property type="match status" value="1"/>
</dbReference>
<reference evidence="4" key="2">
    <citation type="submission" date="2025-08" db="UniProtKB">
        <authorList>
            <consortium name="RefSeq"/>
        </authorList>
    </citation>
    <scope>IDENTIFICATION</scope>
    <source>
        <tissue evidence="4">Whole plant</tissue>
    </source>
</reference>
<keyword evidence="1" id="KW-1133">Transmembrane helix</keyword>
<dbReference type="RefSeq" id="XP_015940553.1">
    <property type="nucleotide sequence ID" value="XM_016085067.1"/>
</dbReference>
<proteinExistence type="predicted"/>
<evidence type="ECO:0000259" key="2">
    <source>
        <dbReference type="Pfam" id="PF10536"/>
    </source>
</evidence>
<dbReference type="KEGG" id="adu:107466088"/>
<evidence type="ECO:0000313" key="3">
    <source>
        <dbReference type="Proteomes" id="UP000515211"/>
    </source>
</evidence>
<evidence type="ECO:0000313" key="4">
    <source>
        <dbReference type="RefSeq" id="XP_015940553.1"/>
    </source>
</evidence>
<protein>
    <submittedName>
        <fullName evidence="4">Protein MAIN-LIKE 1-like</fullName>
    </submittedName>
</protein>
<feature type="transmembrane region" description="Helical" evidence="1">
    <location>
        <begin position="140"/>
        <end position="160"/>
    </location>
</feature>
<dbReference type="GO" id="GO:0010073">
    <property type="term" value="P:meristem maintenance"/>
    <property type="evidence" value="ECO:0007669"/>
    <property type="project" value="InterPro"/>
</dbReference>
<accession>A0A6P4BIN3</accession>
<keyword evidence="1" id="KW-0472">Membrane</keyword>
<name>A0A6P4BIN3_ARADU</name>
<feature type="domain" description="Aminotransferase-like plant mobile" evidence="2">
    <location>
        <begin position="102"/>
        <end position="181"/>
    </location>
</feature>
<sequence>MQLIGGILFPDAFDSRVHIRWLPYWRTLTIVAGYRGARLCWHGCTARCAVPWIMVSAIWVGASACCCPGPITIFRCYGPMALILIGFHWLRGIWVQYRPDNARGESKLRHYRSTLNVIEMLNVEWTPYADPQLIGLISPAIAEVVALVAVFCSLLCFAIIEWHQVDRVVRQFGGLQHILTRLLNIDEMHRLYGWFRRGEVVPAAAWWLA</sequence>
<dbReference type="AlphaFoldDB" id="A0A6P4BIN3"/>
<dbReference type="Pfam" id="PF10536">
    <property type="entry name" value="PMD"/>
    <property type="match status" value="1"/>
</dbReference>
<evidence type="ECO:0000256" key="1">
    <source>
        <dbReference type="SAM" id="Phobius"/>
    </source>
</evidence>
<reference evidence="3" key="1">
    <citation type="journal article" date="2016" name="Nat. Genet.">
        <title>The genome sequences of Arachis duranensis and Arachis ipaensis, the diploid ancestors of cultivated peanut.</title>
        <authorList>
            <person name="Bertioli D.J."/>
            <person name="Cannon S.B."/>
            <person name="Froenicke L."/>
            <person name="Huang G."/>
            <person name="Farmer A.D."/>
            <person name="Cannon E.K."/>
            <person name="Liu X."/>
            <person name="Gao D."/>
            <person name="Clevenger J."/>
            <person name="Dash S."/>
            <person name="Ren L."/>
            <person name="Moretzsohn M.C."/>
            <person name="Shirasawa K."/>
            <person name="Huang W."/>
            <person name="Vidigal B."/>
            <person name="Abernathy B."/>
            <person name="Chu Y."/>
            <person name="Niederhuth C.E."/>
            <person name="Umale P."/>
            <person name="Araujo A.C."/>
            <person name="Kozik A."/>
            <person name="Kim K.D."/>
            <person name="Burow M.D."/>
            <person name="Varshney R.K."/>
            <person name="Wang X."/>
            <person name="Zhang X."/>
            <person name="Barkley N."/>
            <person name="Guimaraes P.M."/>
            <person name="Isobe S."/>
            <person name="Guo B."/>
            <person name="Liao B."/>
            <person name="Stalker H.T."/>
            <person name="Schmitz R.J."/>
            <person name="Scheffler B.E."/>
            <person name="Leal-Bertioli S.C."/>
            <person name="Xun X."/>
            <person name="Jackson S.A."/>
            <person name="Michelmore R."/>
            <person name="Ozias-Akins P."/>
        </authorList>
    </citation>
    <scope>NUCLEOTIDE SEQUENCE [LARGE SCALE GENOMIC DNA]</scope>
    <source>
        <strain evidence="3">cv. V14167</strain>
    </source>
</reference>
<dbReference type="PANTHER" id="PTHR46033">
    <property type="entry name" value="PROTEIN MAIN-LIKE 2"/>
    <property type="match status" value="1"/>
</dbReference>
<organism evidence="3 4">
    <name type="scientific">Arachis duranensis</name>
    <name type="common">Wild peanut</name>
    <dbReference type="NCBI Taxonomy" id="130453"/>
    <lineage>
        <taxon>Eukaryota</taxon>
        <taxon>Viridiplantae</taxon>
        <taxon>Streptophyta</taxon>
        <taxon>Embryophyta</taxon>
        <taxon>Tracheophyta</taxon>
        <taxon>Spermatophyta</taxon>
        <taxon>Magnoliopsida</taxon>
        <taxon>eudicotyledons</taxon>
        <taxon>Gunneridae</taxon>
        <taxon>Pentapetalae</taxon>
        <taxon>rosids</taxon>
        <taxon>fabids</taxon>
        <taxon>Fabales</taxon>
        <taxon>Fabaceae</taxon>
        <taxon>Papilionoideae</taxon>
        <taxon>50 kb inversion clade</taxon>
        <taxon>dalbergioids sensu lato</taxon>
        <taxon>Dalbergieae</taxon>
        <taxon>Pterocarpus clade</taxon>
        <taxon>Arachis</taxon>
    </lineage>
</organism>
<keyword evidence="3" id="KW-1185">Reference proteome</keyword>
<gene>
    <name evidence="4" type="primary">LOC107466088</name>
</gene>